<accession>A0A544TI15</accession>
<dbReference type="Proteomes" id="UP000317316">
    <property type="component" value="Unassembled WGS sequence"/>
</dbReference>
<evidence type="ECO:0000313" key="3">
    <source>
        <dbReference type="Proteomes" id="UP000317316"/>
    </source>
</evidence>
<keyword evidence="1" id="KW-0472">Membrane</keyword>
<dbReference type="AlphaFoldDB" id="A0A544TI15"/>
<evidence type="ECO:0000313" key="2">
    <source>
        <dbReference type="EMBL" id="TQR17058.1"/>
    </source>
</evidence>
<keyword evidence="1" id="KW-1133">Transmembrane helix</keyword>
<comment type="caution">
    <text evidence="2">The sequence shown here is derived from an EMBL/GenBank/DDBJ whole genome shotgun (WGS) entry which is preliminary data.</text>
</comment>
<dbReference type="EMBL" id="VDGH01000001">
    <property type="protein sequence ID" value="TQR17058.1"/>
    <property type="molecule type" value="Genomic_DNA"/>
</dbReference>
<keyword evidence="3" id="KW-1185">Reference proteome</keyword>
<protein>
    <submittedName>
        <fullName evidence="2">Holin</fullName>
    </submittedName>
</protein>
<dbReference type="Pfam" id="PF04531">
    <property type="entry name" value="Phage_holin_1"/>
    <property type="match status" value="1"/>
</dbReference>
<feature type="transmembrane region" description="Helical" evidence="1">
    <location>
        <begin position="44"/>
        <end position="65"/>
    </location>
</feature>
<dbReference type="RefSeq" id="WP_142537299.1">
    <property type="nucleotide sequence ID" value="NZ_BMIE01000002.1"/>
</dbReference>
<sequence>MKINWKVRFKNKQFWLMVLLAIAAPISAYYDVSRSDLTTWMSLWDLVVSVVSNPFVLFSIGVGVYNTIPDLTTVGLSDSRQALTMINQRSDK</sequence>
<keyword evidence="1" id="KW-0812">Transmembrane</keyword>
<name>A0A544TI15_9BACI</name>
<organism evidence="2 3">
    <name type="scientific">Psychrobacillus lasiicapitis</name>
    <dbReference type="NCBI Taxonomy" id="1636719"/>
    <lineage>
        <taxon>Bacteria</taxon>
        <taxon>Bacillati</taxon>
        <taxon>Bacillota</taxon>
        <taxon>Bacilli</taxon>
        <taxon>Bacillales</taxon>
        <taxon>Bacillaceae</taxon>
        <taxon>Psychrobacillus</taxon>
    </lineage>
</organism>
<evidence type="ECO:0000256" key="1">
    <source>
        <dbReference type="SAM" id="Phobius"/>
    </source>
</evidence>
<proteinExistence type="predicted"/>
<dbReference type="InterPro" id="IPR006485">
    <property type="entry name" value="Phage-like_holin"/>
</dbReference>
<dbReference type="OrthoDB" id="3176072at2"/>
<reference evidence="2 3" key="1">
    <citation type="submission" date="2019-05" db="EMBL/GenBank/DDBJ databases">
        <title>Psychrobacillus vulpis sp. nov., a new species isolated from feces of a red fox that inhabits in The Tablas de Daimiel Natural Park, Albacete, Spain.</title>
        <authorList>
            <person name="Rodriguez M."/>
            <person name="Reina J.C."/>
            <person name="Bejar V."/>
            <person name="Llamas I."/>
        </authorList>
    </citation>
    <scope>NUCLEOTIDE SEQUENCE [LARGE SCALE GENOMIC DNA]</scope>
    <source>
        <strain evidence="2 3">NEAU-3TGS17</strain>
    </source>
</reference>
<gene>
    <name evidence="2" type="ORF">FG382_02585</name>
</gene>